<name>A0A388L456_CHABU</name>
<accession>A0A388L456</accession>
<proteinExistence type="predicted"/>
<feature type="compositionally biased region" description="Basic and acidic residues" evidence="1">
    <location>
        <begin position="427"/>
        <end position="463"/>
    </location>
</feature>
<feature type="compositionally biased region" description="Basic and acidic residues" evidence="1">
    <location>
        <begin position="533"/>
        <end position="544"/>
    </location>
</feature>
<feature type="region of interest" description="Disordered" evidence="1">
    <location>
        <begin position="678"/>
        <end position="697"/>
    </location>
</feature>
<dbReference type="Proteomes" id="UP000265515">
    <property type="component" value="Unassembled WGS sequence"/>
</dbReference>
<evidence type="ECO:0000313" key="3">
    <source>
        <dbReference type="Proteomes" id="UP000265515"/>
    </source>
</evidence>
<feature type="compositionally biased region" description="Basic and acidic residues" evidence="1">
    <location>
        <begin position="357"/>
        <end position="374"/>
    </location>
</feature>
<feature type="compositionally biased region" description="Polar residues" evidence="1">
    <location>
        <begin position="416"/>
        <end position="426"/>
    </location>
</feature>
<dbReference type="EMBL" id="BFEA01000259">
    <property type="protein sequence ID" value="GBG77090.1"/>
    <property type="molecule type" value="Genomic_DNA"/>
</dbReference>
<feature type="compositionally biased region" description="Basic and acidic residues" evidence="1">
    <location>
        <begin position="215"/>
        <end position="234"/>
    </location>
</feature>
<feature type="compositionally biased region" description="Acidic residues" evidence="1">
    <location>
        <begin position="162"/>
        <end position="176"/>
    </location>
</feature>
<comment type="caution">
    <text evidence="2">The sequence shown here is derived from an EMBL/GenBank/DDBJ whole genome shotgun (WGS) entry which is preliminary data.</text>
</comment>
<feature type="compositionally biased region" description="Low complexity" evidence="1">
    <location>
        <begin position="683"/>
        <end position="697"/>
    </location>
</feature>
<feature type="compositionally biased region" description="Low complexity" evidence="1">
    <location>
        <begin position="392"/>
        <end position="410"/>
    </location>
</feature>
<feature type="compositionally biased region" description="Polar residues" evidence="1">
    <location>
        <begin position="549"/>
        <end position="558"/>
    </location>
</feature>
<keyword evidence="3" id="KW-1185">Reference proteome</keyword>
<feature type="compositionally biased region" description="Basic and acidic residues" evidence="1">
    <location>
        <begin position="332"/>
        <end position="341"/>
    </location>
</feature>
<feature type="compositionally biased region" description="Basic and acidic residues" evidence="1">
    <location>
        <begin position="192"/>
        <end position="203"/>
    </location>
</feature>
<feature type="region of interest" description="Disordered" evidence="1">
    <location>
        <begin position="278"/>
        <end position="673"/>
    </location>
</feature>
<evidence type="ECO:0000313" key="2">
    <source>
        <dbReference type="EMBL" id="GBG77090.1"/>
    </source>
</evidence>
<dbReference type="AlphaFoldDB" id="A0A388L456"/>
<feature type="compositionally biased region" description="Basic and acidic residues" evidence="1">
    <location>
        <begin position="287"/>
        <end position="298"/>
    </location>
</feature>
<feature type="compositionally biased region" description="Polar residues" evidence="1">
    <location>
        <begin position="586"/>
        <end position="596"/>
    </location>
</feature>
<reference evidence="2 3" key="1">
    <citation type="journal article" date="2018" name="Cell">
        <title>The Chara Genome: Secondary Complexity and Implications for Plant Terrestrialization.</title>
        <authorList>
            <person name="Nishiyama T."/>
            <person name="Sakayama H."/>
            <person name="Vries J.D."/>
            <person name="Buschmann H."/>
            <person name="Saint-Marcoux D."/>
            <person name="Ullrich K.K."/>
            <person name="Haas F.B."/>
            <person name="Vanderstraeten L."/>
            <person name="Becker D."/>
            <person name="Lang D."/>
            <person name="Vosolsobe S."/>
            <person name="Rombauts S."/>
            <person name="Wilhelmsson P.K.I."/>
            <person name="Janitza P."/>
            <person name="Kern R."/>
            <person name="Heyl A."/>
            <person name="Rumpler F."/>
            <person name="Villalobos L.I.A.C."/>
            <person name="Clay J.M."/>
            <person name="Skokan R."/>
            <person name="Toyoda A."/>
            <person name="Suzuki Y."/>
            <person name="Kagoshima H."/>
            <person name="Schijlen E."/>
            <person name="Tajeshwar N."/>
            <person name="Catarino B."/>
            <person name="Hetherington A.J."/>
            <person name="Saltykova A."/>
            <person name="Bonnot C."/>
            <person name="Breuninger H."/>
            <person name="Symeonidi A."/>
            <person name="Radhakrishnan G.V."/>
            <person name="Van Nieuwerburgh F."/>
            <person name="Deforce D."/>
            <person name="Chang C."/>
            <person name="Karol K.G."/>
            <person name="Hedrich R."/>
            <person name="Ulvskov P."/>
            <person name="Glockner G."/>
            <person name="Delwiche C.F."/>
            <person name="Petrasek J."/>
            <person name="Van de Peer Y."/>
            <person name="Friml J."/>
            <person name="Beilby M."/>
            <person name="Dolan L."/>
            <person name="Kohara Y."/>
            <person name="Sugano S."/>
            <person name="Fujiyama A."/>
            <person name="Delaux P.-M."/>
            <person name="Quint M."/>
            <person name="TheiBen G."/>
            <person name="Hagemann M."/>
            <person name="Harholt J."/>
            <person name="Dunand C."/>
            <person name="Zachgo S."/>
            <person name="Langdale J."/>
            <person name="Maumus F."/>
            <person name="Straeten D.V.D."/>
            <person name="Gould S.B."/>
            <person name="Rensing S.A."/>
        </authorList>
    </citation>
    <scope>NUCLEOTIDE SEQUENCE [LARGE SCALE GENOMIC DNA]</scope>
    <source>
        <strain evidence="2 3">S276</strain>
    </source>
</reference>
<organism evidence="2 3">
    <name type="scientific">Chara braunii</name>
    <name type="common">Braun's stonewort</name>
    <dbReference type="NCBI Taxonomy" id="69332"/>
    <lineage>
        <taxon>Eukaryota</taxon>
        <taxon>Viridiplantae</taxon>
        <taxon>Streptophyta</taxon>
        <taxon>Charophyceae</taxon>
        <taxon>Charales</taxon>
        <taxon>Characeae</taxon>
        <taxon>Chara</taxon>
    </lineage>
</organism>
<feature type="compositionally biased region" description="Low complexity" evidence="1">
    <location>
        <begin position="320"/>
        <end position="331"/>
    </location>
</feature>
<feature type="region of interest" description="Disordered" evidence="1">
    <location>
        <begin position="122"/>
        <end position="144"/>
    </location>
</feature>
<feature type="compositionally biased region" description="Polar residues" evidence="1">
    <location>
        <begin position="661"/>
        <end position="673"/>
    </location>
</feature>
<dbReference type="Gramene" id="GBG77090">
    <property type="protein sequence ID" value="GBG77090"/>
    <property type="gene ID" value="CBR_g23416"/>
</dbReference>
<gene>
    <name evidence="2" type="ORF">CBR_g23416</name>
</gene>
<feature type="region of interest" description="Disordered" evidence="1">
    <location>
        <begin position="158"/>
        <end position="244"/>
    </location>
</feature>
<feature type="compositionally biased region" description="Polar residues" evidence="1">
    <location>
        <begin position="625"/>
        <end position="638"/>
    </location>
</feature>
<sequence>MDIARSLCCWPFNASVNSEPSTASEVVSSSGAERVPIVERVALQSSVEEHSTRKGLSLSIMADADVVEADSDDSDATAMDVQEDGCAAIADAVAVALAGVPAGITNFSRRLDDTLPVSMVDTQPERLSRPQAGEHFSDSKGSVDDTSLIQAAFERAVSVHDEEAEGGEEDGMEEDTGSSPADGDGASQPDGLSRDNDDKEMIERIPSPMTAKDGGGGDRKKEKAHDNAGQERCGDSAAADAAKEGECSITNSEADEVAEVAEVGEAGRTLRRIEDYGSKNRAPLGGREQEKLARRESDNATEISVIADEAGDGYGGHDGTVGTDETVTVLEDAGRQNDVRGGRRRIGCRTSSCGGEASKREKGRERERERERDTAAPVNRRGGRPPRPPRPTAAAAAAAAAATTGDATTGSRRVTRASSHLQQDGRSQADEKKSFSSQRERACQLRDACESKPDQDEGEDKAALTRVGRRRSRSSLDTLPPRGANHSTGRLNRNLRGGGRGGTWRQTAAADEERPVEQPQIQKKTQPGIANRRSGEALPRKQREMAPNSGVTENQYLTSKGKENRAGRNDVGGNNKAGRNEVGRNNKLSSSSTWNRQGGGSGSGSGSSRKRTAAAADAEKKSSQRQRSMSLSTSTVSRQDVGRGDCCKVSGQPFHAGARHSGSTSTINPRSSRVWTQNLQNGSRSSGNATCSSSASTTWRAMVERQGQKDDDADEKEKLFRDSFGSAEFFHHFLEACKKNKALLRKFEKQTETPLEDCAVRLYCLALRAGESASSFNKTAFCFG</sequence>
<protein>
    <submittedName>
        <fullName evidence="2">Uncharacterized protein</fullName>
    </submittedName>
</protein>
<evidence type="ECO:0000256" key="1">
    <source>
        <dbReference type="SAM" id="MobiDB-lite"/>
    </source>
</evidence>